<evidence type="ECO:0000256" key="1">
    <source>
        <dbReference type="ARBA" id="ARBA00022723"/>
    </source>
</evidence>
<evidence type="ECO:0000256" key="5">
    <source>
        <dbReference type="ARBA" id="ARBA00023163"/>
    </source>
</evidence>
<dbReference type="AlphaFoldDB" id="A0A4P9WDN5"/>
<feature type="compositionally biased region" description="Basic and acidic residues" evidence="7">
    <location>
        <begin position="837"/>
        <end position="850"/>
    </location>
</feature>
<name>A0A4P9WDN5_9FUNG</name>
<reference evidence="10" key="1">
    <citation type="journal article" date="2018" name="Nat. Microbiol.">
        <title>Leveraging single-cell genomics to expand the fungal tree of life.</title>
        <authorList>
            <person name="Ahrendt S.R."/>
            <person name="Quandt C.A."/>
            <person name="Ciobanu D."/>
            <person name="Clum A."/>
            <person name="Salamov A."/>
            <person name="Andreopoulos B."/>
            <person name="Cheng J.F."/>
            <person name="Woyke T."/>
            <person name="Pelin A."/>
            <person name="Henrissat B."/>
            <person name="Reynolds N.K."/>
            <person name="Benny G.L."/>
            <person name="Smith M.E."/>
            <person name="James T.Y."/>
            <person name="Grigoriev I.V."/>
        </authorList>
    </citation>
    <scope>NUCLEOTIDE SEQUENCE [LARGE SCALE GENOMIC DNA]</scope>
</reference>
<feature type="region of interest" description="Disordered" evidence="7">
    <location>
        <begin position="168"/>
        <end position="219"/>
    </location>
</feature>
<gene>
    <name evidence="9" type="ORF">BDK51DRAFT_52922</name>
</gene>
<keyword evidence="10" id="KW-1185">Reference proteome</keyword>
<feature type="region of interest" description="Disordered" evidence="7">
    <location>
        <begin position="375"/>
        <end position="396"/>
    </location>
</feature>
<evidence type="ECO:0000259" key="8">
    <source>
        <dbReference type="SMART" id="SM00906"/>
    </source>
</evidence>
<evidence type="ECO:0000313" key="10">
    <source>
        <dbReference type="Proteomes" id="UP000269721"/>
    </source>
</evidence>
<dbReference type="CDD" id="cd12148">
    <property type="entry name" value="fungal_TF_MHR"/>
    <property type="match status" value="1"/>
</dbReference>
<dbReference type="GO" id="GO:0003677">
    <property type="term" value="F:DNA binding"/>
    <property type="evidence" value="ECO:0007669"/>
    <property type="project" value="UniProtKB-KW"/>
</dbReference>
<evidence type="ECO:0000256" key="3">
    <source>
        <dbReference type="ARBA" id="ARBA00023015"/>
    </source>
</evidence>
<feature type="region of interest" description="Disordered" evidence="7">
    <location>
        <begin position="131"/>
        <end position="156"/>
    </location>
</feature>
<sequence length="1196" mass="130661">MASSPRLSAVLAETADNLLELESGSPSHSVPLKRTRSTRACDSECCLLLGEGRLEDVAWWRGPDLEARTVAGSGRNARGVPRVTGACPLVLRAEDRRERREEEQVVRWWPGAMAYPLFTCYLPSLAYTAPQRKRGPPKKSANFRPQAQSQSSLGQRLKTVETLLSGLITGKPHSPASPPSSAHSSDDPYVAPSTHGPSFENHRSNPHDSSDSEEDPDKGFKGVALAIHRPPAMSSPDAFPPITLPPSSPGTSSAAAVAAADAARRPSTVGGGPTFCQDSVKAGVTVSDIDNVSVLVRNLAVDEDDSLVAHTLNNASGGITIGELGAMDSNGWILVDTRFEKFEDLKTDTVLFYGSTSEYRRFRMCFSHSTSGGTLRSTAPLPLQQPSKARTHPGKTASDYTEILGGIGSDRFGSVPVPPNPQRWLGEGTSNTSAWMQSPRFSGGVMSITLSSEVLPVNPSAALESPPCSAELIHHLVSLYFTHIHPYFPMINRLAFLRQLKEKQTDHFSLLLNSMCALVTQQARTLLPYKVPSIPALHRAFFDRARVLLGKQFDWPHIDNVQALLLLTLVGAGTNQNASSYHYIGIAHRQAVELGMHRNLDRVRAPGLDESAKETKRATWFCLYILDRYTGVVEGRPFAINDDVYGIYPLFPCDSLDWDTPLPRQEEDGEVDRLIRHVALCSILGRIANHVNRPPRHSSPPKDELVRSITAELTQWSSLLPAELAAQPVDSEPWSFHHHLYTMFHTTTILLHRLGTGRFDGGACAGSAVAIRATLQALPDPSSNRGYVFVVPVVVYAGLTASTLFLDLALEARREGQREDEEDEEEDEEDDEDEPRGEDSGKAPKRGRFENRGQALSESLRWSLDAFEKLEDVAMFAVYYRQLIFECLRANGVKLETAEDDSAGRGPAPIDAQDEEADRDGEGELEADWVTSGGRRADEQARPQSAKRPAPRPTSRRRAQSTATRPTRPPALRRNGDEDAKPPLPQSFPPSEPSFGSSPQPNLSPPLRPYDASQSPTSPQSDEFPKHELPNLPSPNLPLNAETRAPAIPQSSLDDMNLDVGGLLGAMPPGMTLQELMAMPNPSTFPSMRIPSNIVGMNLNPMHLDPLPNMFATDPQQRANPYLHHHYPGQQYLSTQQQSVADGHTAAGPIFADSVFSELLNPFLDVGGWVDTSAQSAGQDPEGDQNPTPHWNGYLG</sequence>
<feature type="region of interest" description="Disordered" evidence="7">
    <location>
        <begin position="1171"/>
        <end position="1196"/>
    </location>
</feature>
<dbReference type="PANTHER" id="PTHR31313">
    <property type="entry name" value="TY1 ENHANCER ACTIVATOR"/>
    <property type="match status" value="1"/>
</dbReference>
<organism evidence="9 10">
    <name type="scientific">Blyttiomyces helicus</name>
    <dbReference type="NCBI Taxonomy" id="388810"/>
    <lineage>
        <taxon>Eukaryota</taxon>
        <taxon>Fungi</taxon>
        <taxon>Fungi incertae sedis</taxon>
        <taxon>Chytridiomycota</taxon>
        <taxon>Chytridiomycota incertae sedis</taxon>
        <taxon>Chytridiomycetes</taxon>
        <taxon>Chytridiomycetes incertae sedis</taxon>
        <taxon>Blyttiomyces</taxon>
    </lineage>
</organism>
<dbReference type="InterPro" id="IPR051615">
    <property type="entry name" value="Transcr_Regulatory_Elem"/>
</dbReference>
<protein>
    <submittedName>
        <fullName evidence="9">Fungal-specific transcription factor domain-containing protein</fullName>
    </submittedName>
</protein>
<evidence type="ECO:0000256" key="6">
    <source>
        <dbReference type="ARBA" id="ARBA00023242"/>
    </source>
</evidence>
<feature type="compositionally biased region" description="Polar residues" evidence="7">
    <location>
        <begin position="1012"/>
        <end position="1021"/>
    </location>
</feature>
<keyword evidence="6" id="KW-0539">Nucleus</keyword>
<dbReference type="SMART" id="SM00906">
    <property type="entry name" value="Fungal_trans"/>
    <property type="match status" value="1"/>
</dbReference>
<feature type="compositionally biased region" description="Pro residues" evidence="7">
    <location>
        <begin position="238"/>
        <end position="248"/>
    </location>
</feature>
<feature type="region of interest" description="Disordered" evidence="7">
    <location>
        <begin position="898"/>
        <end position="1042"/>
    </location>
</feature>
<dbReference type="Pfam" id="PF04082">
    <property type="entry name" value="Fungal_trans"/>
    <property type="match status" value="1"/>
</dbReference>
<keyword evidence="1" id="KW-0479">Metal-binding</keyword>
<feature type="compositionally biased region" description="Polar residues" evidence="7">
    <location>
        <begin position="143"/>
        <end position="154"/>
    </location>
</feature>
<feature type="compositionally biased region" description="Acidic residues" evidence="7">
    <location>
        <begin position="912"/>
        <end position="927"/>
    </location>
</feature>
<feature type="compositionally biased region" description="Pro residues" evidence="7">
    <location>
        <begin position="982"/>
        <end position="992"/>
    </location>
</feature>
<keyword evidence="5" id="KW-0804">Transcription</keyword>
<dbReference type="EMBL" id="KZ995370">
    <property type="protein sequence ID" value="RKO90811.1"/>
    <property type="molecule type" value="Genomic_DNA"/>
</dbReference>
<proteinExistence type="predicted"/>
<feature type="domain" description="Xylanolytic transcriptional activator regulatory" evidence="8">
    <location>
        <begin position="580"/>
        <end position="655"/>
    </location>
</feature>
<feature type="compositionally biased region" description="Acidic residues" evidence="7">
    <location>
        <begin position="818"/>
        <end position="836"/>
    </location>
</feature>
<evidence type="ECO:0000256" key="2">
    <source>
        <dbReference type="ARBA" id="ARBA00022833"/>
    </source>
</evidence>
<dbReference type="GO" id="GO:0008270">
    <property type="term" value="F:zinc ion binding"/>
    <property type="evidence" value="ECO:0007669"/>
    <property type="project" value="InterPro"/>
</dbReference>
<evidence type="ECO:0000256" key="4">
    <source>
        <dbReference type="ARBA" id="ARBA00023125"/>
    </source>
</evidence>
<dbReference type="PANTHER" id="PTHR31313:SF81">
    <property type="entry name" value="TY1 ENHANCER ACTIVATOR"/>
    <property type="match status" value="1"/>
</dbReference>
<dbReference type="InterPro" id="IPR007219">
    <property type="entry name" value="XnlR_reg_dom"/>
</dbReference>
<accession>A0A4P9WDN5</accession>
<keyword evidence="4" id="KW-0238">DNA-binding</keyword>
<dbReference type="GO" id="GO:0006351">
    <property type="term" value="P:DNA-templated transcription"/>
    <property type="evidence" value="ECO:0007669"/>
    <property type="project" value="InterPro"/>
</dbReference>
<dbReference type="Proteomes" id="UP000269721">
    <property type="component" value="Unassembled WGS sequence"/>
</dbReference>
<evidence type="ECO:0000256" key="7">
    <source>
        <dbReference type="SAM" id="MobiDB-lite"/>
    </source>
</evidence>
<feature type="compositionally biased region" description="Basic and acidic residues" evidence="7">
    <location>
        <begin position="200"/>
        <end position="210"/>
    </location>
</feature>
<keyword evidence="2" id="KW-0862">Zinc</keyword>
<evidence type="ECO:0000313" key="9">
    <source>
        <dbReference type="EMBL" id="RKO90811.1"/>
    </source>
</evidence>
<feature type="region of interest" description="Disordered" evidence="7">
    <location>
        <begin position="815"/>
        <end position="850"/>
    </location>
</feature>
<feature type="region of interest" description="Disordered" evidence="7">
    <location>
        <begin position="232"/>
        <end position="255"/>
    </location>
</feature>
<feature type="compositionally biased region" description="Low complexity" evidence="7">
    <location>
        <begin position="960"/>
        <end position="973"/>
    </location>
</feature>
<keyword evidence="3" id="KW-0805">Transcription regulation</keyword>
<dbReference type="OrthoDB" id="2406834at2759"/>